<dbReference type="InterPro" id="IPR051452">
    <property type="entry name" value="Diverse_Oxidoreductases"/>
</dbReference>
<dbReference type="CDD" id="cd00207">
    <property type="entry name" value="fer2"/>
    <property type="match status" value="1"/>
</dbReference>
<dbReference type="SUPFAM" id="SSF47741">
    <property type="entry name" value="CO dehydrogenase ISP C-domain like"/>
    <property type="match status" value="1"/>
</dbReference>
<keyword evidence="4" id="KW-0408">Iron</keyword>
<reference evidence="7 8" key="1">
    <citation type="submission" date="2019-09" db="EMBL/GenBank/DDBJ databases">
        <authorList>
            <person name="Depoorter E."/>
        </authorList>
    </citation>
    <scope>NUCLEOTIDE SEQUENCE [LARGE SCALE GENOMIC DNA]</scope>
    <source>
        <strain evidence="7">R-15945</strain>
    </source>
</reference>
<dbReference type="PROSITE" id="PS00197">
    <property type="entry name" value="2FE2S_FER_1"/>
    <property type="match status" value="1"/>
</dbReference>
<dbReference type="Gene3D" id="3.10.20.30">
    <property type="match status" value="1"/>
</dbReference>
<dbReference type="PROSITE" id="PS51085">
    <property type="entry name" value="2FE2S_FER_2"/>
    <property type="match status" value="1"/>
</dbReference>
<dbReference type="InterPro" id="IPR006058">
    <property type="entry name" value="2Fe2S_fd_BS"/>
</dbReference>
<dbReference type="PANTHER" id="PTHR44379:SF2">
    <property type="entry name" value="BLR6218 PROTEIN"/>
    <property type="match status" value="1"/>
</dbReference>
<keyword evidence="2" id="KW-0479">Metal-binding</keyword>
<organism evidence="7 8">
    <name type="scientific">Burkholderia lata (strain ATCC 17760 / DSM 23089 / LMG 22485 / NCIMB 9086 / R18194 / 383)</name>
    <dbReference type="NCBI Taxonomy" id="482957"/>
    <lineage>
        <taxon>Bacteria</taxon>
        <taxon>Pseudomonadati</taxon>
        <taxon>Pseudomonadota</taxon>
        <taxon>Betaproteobacteria</taxon>
        <taxon>Burkholderiales</taxon>
        <taxon>Burkholderiaceae</taxon>
        <taxon>Burkholderia</taxon>
        <taxon>Burkholderia cepacia complex</taxon>
    </lineage>
</organism>
<dbReference type="PANTHER" id="PTHR44379">
    <property type="entry name" value="OXIDOREDUCTASE WITH IRON-SULFUR SUBUNIT"/>
    <property type="match status" value="1"/>
</dbReference>
<keyword evidence="3" id="KW-0560">Oxidoreductase</keyword>
<evidence type="ECO:0000313" key="8">
    <source>
        <dbReference type="Proteomes" id="UP000494174"/>
    </source>
</evidence>
<dbReference type="InterPro" id="IPR002888">
    <property type="entry name" value="2Fe-2S-bd"/>
</dbReference>
<evidence type="ECO:0000256" key="4">
    <source>
        <dbReference type="ARBA" id="ARBA00023004"/>
    </source>
</evidence>
<dbReference type="Gene3D" id="1.10.150.120">
    <property type="entry name" value="[2Fe-2S]-binding domain"/>
    <property type="match status" value="1"/>
</dbReference>
<dbReference type="GO" id="GO:0051537">
    <property type="term" value="F:2 iron, 2 sulfur cluster binding"/>
    <property type="evidence" value="ECO:0007669"/>
    <property type="project" value="UniProtKB-KW"/>
</dbReference>
<evidence type="ECO:0000256" key="2">
    <source>
        <dbReference type="ARBA" id="ARBA00022723"/>
    </source>
</evidence>
<accession>A0A6P2Q3G2</accession>
<dbReference type="GO" id="GO:0046872">
    <property type="term" value="F:metal ion binding"/>
    <property type="evidence" value="ECO:0007669"/>
    <property type="project" value="UniProtKB-KW"/>
</dbReference>
<dbReference type="SUPFAM" id="SSF54292">
    <property type="entry name" value="2Fe-2S ferredoxin-like"/>
    <property type="match status" value="1"/>
</dbReference>
<evidence type="ECO:0000259" key="6">
    <source>
        <dbReference type="PROSITE" id="PS51085"/>
    </source>
</evidence>
<dbReference type="FunFam" id="3.10.20.30:FF:000020">
    <property type="entry name" value="Xanthine dehydrogenase iron-sulfur subunit"/>
    <property type="match status" value="1"/>
</dbReference>
<feature type="domain" description="2Fe-2S ferredoxin-type" evidence="6">
    <location>
        <begin position="1"/>
        <end position="76"/>
    </location>
</feature>
<evidence type="ECO:0000256" key="5">
    <source>
        <dbReference type="ARBA" id="ARBA00023014"/>
    </source>
</evidence>
<proteinExistence type="predicted"/>
<name>A0A6P2Q3G2_BURL3</name>
<dbReference type="AlphaFoldDB" id="A0A6P2Q3G2"/>
<dbReference type="InterPro" id="IPR001041">
    <property type="entry name" value="2Fe-2S_ferredoxin-type"/>
</dbReference>
<dbReference type="InterPro" id="IPR012675">
    <property type="entry name" value="Beta-grasp_dom_sf"/>
</dbReference>
<dbReference type="RefSeq" id="WP_174971795.1">
    <property type="nucleotide sequence ID" value="NZ_CABVPS010000029.1"/>
</dbReference>
<evidence type="ECO:0000256" key="3">
    <source>
        <dbReference type="ARBA" id="ARBA00023002"/>
    </source>
</evidence>
<evidence type="ECO:0000313" key="7">
    <source>
        <dbReference type="EMBL" id="VWC17458.1"/>
    </source>
</evidence>
<keyword evidence="5" id="KW-0411">Iron-sulfur</keyword>
<evidence type="ECO:0000256" key="1">
    <source>
        <dbReference type="ARBA" id="ARBA00022714"/>
    </source>
</evidence>
<dbReference type="Pfam" id="PF01799">
    <property type="entry name" value="Fer2_2"/>
    <property type="match status" value="1"/>
</dbReference>
<dbReference type="Proteomes" id="UP000494174">
    <property type="component" value="Unassembled WGS sequence"/>
</dbReference>
<sequence length="153" mass="16347">MTDITINGQRHQFAGDPDMPLLWYLRDELGLTGTKFGCGMALCGACTVHVEGQPMRACVTPIGTLAGRSVTTIEAAHEKKVGQAVQKAWIDEQVPQCGYCQSGQVMSAVALLTVKPAPTDADIDAAMSGNICRCATYQRIRVAIHKAAENLKA</sequence>
<gene>
    <name evidence="7" type="ORF">BLA15945_05716</name>
</gene>
<dbReference type="Pfam" id="PF00111">
    <property type="entry name" value="Fer2"/>
    <property type="match status" value="1"/>
</dbReference>
<protein>
    <submittedName>
        <fullName evidence="7">(2Fe-2S)-binding protein</fullName>
    </submittedName>
</protein>
<dbReference type="InterPro" id="IPR036010">
    <property type="entry name" value="2Fe-2S_ferredoxin-like_sf"/>
</dbReference>
<dbReference type="GO" id="GO:0016491">
    <property type="term" value="F:oxidoreductase activity"/>
    <property type="evidence" value="ECO:0007669"/>
    <property type="project" value="UniProtKB-KW"/>
</dbReference>
<keyword evidence="1" id="KW-0001">2Fe-2S</keyword>
<dbReference type="InterPro" id="IPR036884">
    <property type="entry name" value="2Fe-2S-bd_dom_sf"/>
</dbReference>
<dbReference type="EMBL" id="CABVPU010000027">
    <property type="protein sequence ID" value="VWC17458.1"/>
    <property type="molecule type" value="Genomic_DNA"/>
</dbReference>